<dbReference type="RefSeq" id="WP_206576100.1">
    <property type="nucleotide sequence ID" value="NZ_JAFKCV010000396.1"/>
</dbReference>
<gene>
    <name evidence="2" type="ORF">J0A66_23055</name>
</gene>
<protein>
    <submittedName>
        <fullName evidence="2">Uncharacterized protein</fullName>
    </submittedName>
</protein>
<dbReference type="EMBL" id="JAFKCV010000396">
    <property type="protein sequence ID" value="MBN7828116.1"/>
    <property type="molecule type" value="Genomic_DNA"/>
</dbReference>
<keyword evidence="1" id="KW-0175">Coiled coil</keyword>
<reference evidence="2" key="1">
    <citation type="submission" date="2021-03" db="EMBL/GenBank/DDBJ databases">
        <title>novel species isolated from a fishpond in China.</title>
        <authorList>
            <person name="Lu H."/>
            <person name="Cai Z."/>
        </authorList>
    </citation>
    <scope>NUCLEOTIDE SEQUENCE</scope>
    <source>
        <strain evidence="2">JCM 30855</strain>
    </source>
</reference>
<feature type="coiled-coil region" evidence="1">
    <location>
        <begin position="7"/>
        <end position="48"/>
    </location>
</feature>
<dbReference type="AlphaFoldDB" id="A0A939DUH6"/>
<feature type="non-terminal residue" evidence="2">
    <location>
        <position position="1"/>
    </location>
</feature>
<evidence type="ECO:0000313" key="3">
    <source>
        <dbReference type="Proteomes" id="UP000664654"/>
    </source>
</evidence>
<accession>A0A939DUH6</accession>
<proteinExistence type="predicted"/>
<dbReference type="Proteomes" id="UP000664654">
    <property type="component" value="Unassembled WGS sequence"/>
</dbReference>
<feature type="non-terminal residue" evidence="2">
    <location>
        <position position="95"/>
    </location>
</feature>
<comment type="caution">
    <text evidence="2">The sequence shown here is derived from an EMBL/GenBank/DDBJ whole genome shotgun (WGS) entry which is preliminary data.</text>
</comment>
<keyword evidence="3" id="KW-1185">Reference proteome</keyword>
<name>A0A939DUH6_9ALTE</name>
<organism evidence="2 3">
    <name type="scientific">Bowmanella dokdonensis</name>
    <dbReference type="NCBI Taxonomy" id="751969"/>
    <lineage>
        <taxon>Bacteria</taxon>
        <taxon>Pseudomonadati</taxon>
        <taxon>Pseudomonadota</taxon>
        <taxon>Gammaproteobacteria</taxon>
        <taxon>Alteromonadales</taxon>
        <taxon>Alteromonadaceae</taxon>
        <taxon>Bowmanella</taxon>
    </lineage>
</organism>
<sequence>DAIKGRNAELEELAKVQAAERSRLKKLEQKVEAEKADLDAKAKVLAEDREAFKLLEVRSRTVLRSLYEKGLEEPLAASDEGPTQLLPYLVDALED</sequence>
<evidence type="ECO:0000313" key="2">
    <source>
        <dbReference type="EMBL" id="MBN7828116.1"/>
    </source>
</evidence>
<evidence type="ECO:0000256" key="1">
    <source>
        <dbReference type="SAM" id="Coils"/>
    </source>
</evidence>